<dbReference type="PANTHER" id="PTHR21716">
    <property type="entry name" value="TRANSMEMBRANE PROTEIN"/>
    <property type="match status" value="1"/>
</dbReference>
<comment type="subcellular location">
    <subcellularLocation>
        <location evidence="1">Membrane</location>
        <topology evidence="1">Multi-pass membrane protein</topology>
    </subcellularLocation>
</comment>
<dbReference type="GO" id="GO:0016020">
    <property type="term" value="C:membrane"/>
    <property type="evidence" value="ECO:0007669"/>
    <property type="project" value="UniProtKB-SubCell"/>
</dbReference>
<feature type="transmembrane region" description="Helical" evidence="6">
    <location>
        <begin position="65"/>
        <end position="86"/>
    </location>
</feature>
<dbReference type="PANTHER" id="PTHR21716:SF64">
    <property type="entry name" value="AI-2 TRANSPORT PROTEIN TQSA"/>
    <property type="match status" value="1"/>
</dbReference>
<evidence type="ECO:0000256" key="6">
    <source>
        <dbReference type="SAM" id="Phobius"/>
    </source>
</evidence>
<dbReference type="RefSeq" id="WP_108968875.1">
    <property type="nucleotide sequence ID" value="NZ_CP022190.1"/>
</dbReference>
<reference evidence="7 8" key="1">
    <citation type="submission" date="2017-06" db="EMBL/GenBank/DDBJ databases">
        <title>Yangia sp. YSBP01 complete genome sequence.</title>
        <authorList>
            <person name="Woo J.-H."/>
            <person name="Kim H.-S."/>
        </authorList>
    </citation>
    <scope>NUCLEOTIDE SEQUENCE [LARGE SCALE GENOMIC DNA]</scope>
    <source>
        <strain evidence="7 8">YSBP01</strain>
    </source>
</reference>
<keyword evidence="3 6" id="KW-0812">Transmembrane</keyword>
<proteinExistence type="inferred from homology"/>
<dbReference type="EMBL" id="CP022190">
    <property type="protein sequence ID" value="AWI85276.1"/>
    <property type="molecule type" value="Genomic_DNA"/>
</dbReference>
<feature type="transmembrane region" description="Helical" evidence="6">
    <location>
        <begin position="265"/>
        <end position="286"/>
    </location>
</feature>
<dbReference type="Pfam" id="PF01594">
    <property type="entry name" value="AI-2E_transport"/>
    <property type="match status" value="1"/>
</dbReference>
<feature type="transmembrane region" description="Helical" evidence="6">
    <location>
        <begin position="12"/>
        <end position="28"/>
    </location>
</feature>
<evidence type="ECO:0000256" key="5">
    <source>
        <dbReference type="ARBA" id="ARBA00023136"/>
    </source>
</evidence>
<dbReference type="GO" id="GO:0055085">
    <property type="term" value="P:transmembrane transport"/>
    <property type="evidence" value="ECO:0007669"/>
    <property type="project" value="TreeGrafter"/>
</dbReference>
<evidence type="ECO:0000256" key="3">
    <source>
        <dbReference type="ARBA" id="ARBA00022692"/>
    </source>
</evidence>
<dbReference type="Proteomes" id="UP000244915">
    <property type="component" value="Chromosome 2"/>
</dbReference>
<sequence length="367" mass="39674">MVPMRDTPFQTLVLSTIFVLAAGTLLVLGRSILLPIVTATILVYLLESVAGALRRLPVLGYLPLGALRLLLLAFAATVVFVLAAVFSATVREIMAVAPTYEDNLRAMVDGVAGYFHFENDELWERVTAETVGRIDLRRFSLAVLGGFTNLGSVVLMVIIYAAFITAERRSFQRRLTAGLRSPEQSARVLAVVGAINEKISRYLAFKTLINIVLGTISYAILWAFNVDFALFWAVVIGVLNYIPYLGSLLAVAFPVALSLAQFGSIGLTVGLGAALTAVQVTLGNIIEPRLIGRQLNLSPFVVLLALALWTTLWGIPGAILAVPLTSILAIVLASFDKTRWLALLLAERVDVPPAAEPTPRHGELPER</sequence>
<dbReference type="OrthoDB" id="9799225at2"/>
<dbReference type="KEGG" id="ypac:CEW88_16175"/>
<feature type="transmembrane region" description="Helical" evidence="6">
    <location>
        <begin position="139"/>
        <end position="164"/>
    </location>
</feature>
<gene>
    <name evidence="7" type="ORF">CEW88_16175</name>
</gene>
<accession>A0A2U8HJR7</accession>
<name>A0A2U8HJR7_9RHOB</name>
<evidence type="ECO:0000256" key="4">
    <source>
        <dbReference type="ARBA" id="ARBA00022989"/>
    </source>
</evidence>
<dbReference type="InterPro" id="IPR002549">
    <property type="entry name" value="AI-2E-like"/>
</dbReference>
<dbReference type="AlphaFoldDB" id="A0A2U8HJR7"/>
<organism evidence="7 8">
    <name type="scientific">Alloyangia pacifica</name>
    <dbReference type="NCBI Taxonomy" id="311180"/>
    <lineage>
        <taxon>Bacteria</taxon>
        <taxon>Pseudomonadati</taxon>
        <taxon>Pseudomonadota</taxon>
        <taxon>Alphaproteobacteria</taxon>
        <taxon>Rhodobacterales</taxon>
        <taxon>Roseobacteraceae</taxon>
        <taxon>Alloyangia</taxon>
    </lineage>
</organism>
<keyword evidence="4 6" id="KW-1133">Transmembrane helix</keyword>
<feature type="transmembrane region" description="Helical" evidence="6">
    <location>
        <begin position="306"/>
        <end position="335"/>
    </location>
</feature>
<feature type="transmembrane region" description="Helical" evidence="6">
    <location>
        <begin position="203"/>
        <end position="224"/>
    </location>
</feature>
<evidence type="ECO:0000256" key="1">
    <source>
        <dbReference type="ARBA" id="ARBA00004141"/>
    </source>
</evidence>
<evidence type="ECO:0000256" key="2">
    <source>
        <dbReference type="ARBA" id="ARBA00009773"/>
    </source>
</evidence>
<protein>
    <submittedName>
        <fullName evidence="7">AI-2E family transporter</fullName>
    </submittedName>
</protein>
<comment type="similarity">
    <text evidence="2">Belongs to the autoinducer-2 exporter (AI-2E) (TC 2.A.86) family.</text>
</comment>
<evidence type="ECO:0000313" key="8">
    <source>
        <dbReference type="Proteomes" id="UP000244915"/>
    </source>
</evidence>
<keyword evidence="5 6" id="KW-0472">Membrane</keyword>
<feature type="transmembrane region" description="Helical" evidence="6">
    <location>
        <begin position="230"/>
        <end position="253"/>
    </location>
</feature>
<evidence type="ECO:0000313" key="7">
    <source>
        <dbReference type="EMBL" id="AWI85276.1"/>
    </source>
</evidence>
<feature type="transmembrane region" description="Helical" evidence="6">
    <location>
        <begin position="34"/>
        <end position="53"/>
    </location>
</feature>